<gene>
    <name evidence="2" type="primary">cas5u6u</name>
    <name evidence="2" type="ORF">C0Z10_01450</name>
</gene>
<dbReference type="EMBL" id="CP025570">
    <property type="protein sequence ID" value="AZZ38630.1"/>
    <property type="molecule type" value="Genomic_DNA"/>
</dbReference>
<accession>A0A3Q9UHY0</accession>
<protein>
    <submittedName>
        <fullName evidence="2">Type I-U CRISPR-associated protein Cas5/Cas6</fullName>
    </submittedName>
</protein>
<reference evidence="3" key="1">
    <citation type="submission" date="2017-12" db="EMBL/GenBank/DDBJ databases">
        <title>Whole genome sequencing of Acidipropionibacterium jensenii strains JS279 and JS280.</title>
        <authorList>
            <person name="Deptula P."/>
            <person name="Laine P."/>
            <person name="Smolander O.-P."/>
            <person name="Paulin L."/>
            <person name="Auvinen P."/>
            <person name="Varmanen P."/>
        </authorList>
    </citation>
    <scope>NUCLEOTIDE SEQUENCE [LARGE SCALE GENOMIC DNA]</scope>
    <source>
        <strain evidence="3">JS280</strain>
    </source>
</reference>
<sequence length="528" mass="57268">MPALTVRAHFPLGVFQGHAEDGSPSRIPDTARLYSALINAAGNGTEAEFRKGQLRLSSESVAALSWLEHHPPTRIMIPDHVPAFGRAAITSYRDDGTAERLPKSRTGRIRKSSRTISTSTALSGAVGWLWDDAPTHVVETVGRLCSDVSCLGESDSPVVLTLEHIDATHEIVSEPSELHPRGVAVRTPGPGRLEELEKAWEAEHPAKLPTKTQDRPKLTEHPAGSRIPNSALQALQYERLAPSAPSSDPWTTALIMAVSEPFKPHEVVDWCVAAHRMLVARMGDSAPASVTGSYAKGVERPANRVAIQYIPASCLPRLPLAGNPESEFASGALAVLLPADLAPEDQLEITSALNAPNKRVWKRGADGSRQSVELRDAHLIGLHEFWPEVHPGWHRTWRSIGGLIPETRRQPDHPELGHWGFEQAALLSLAHVFRDHLECPPTRDYWAMIEAVSDVSRGGGSVLATHRIADSRITRYVHKAPKSMGVVQPYSATLDLGALVGDRTLIAIGQSRHLGGGLLVPVDSPEES</sequence>
<dbReference type="RefSeq" id="WP_097798228.1">
    <property type="nucleotide sequence ID" value="NZ_CP025570.1"/>
</dbReference>
<dbReference type="Proteomes" id="UP000285875">
    <property type="component" value="Chromosome"/>
</dbReference>
<dbReference type="KEGG" id="aji:C0Z10_01450"/>
<dbReference type="InterPro" id="IPR019089">
    <property type="entry name" value="Cas_GSU0054"/>
</dbReference>
<evidence type="ECO:0000313" key="2">
    <source>
        <dbReference type="EMBL" id="AZZ38630.1"/>
    </source>
</evidence>
<dbReference type="NCBIfam" id="TIGR02165">
    <property type="entry name" value="cas5_6_GSU0054"/>
    <property type="match status" value="1"/>
</dbReference>
<proteinExistence type="predicted"/>
<name>A0A3Q9UHY0_9ACTN</name>
<feature type="region of interest" description="Disordered" evidence="1">
    <location>
        <begin position="200"/>
        <end position="228"/>
    </location>
</feature>
<evidence type="ECO:0000256" key="1">
    <source>
        <dbReference type="SAM" id="MobiDB-lite"/>
    </source>
</evidence>
<evidence type="ECO:0000313" key="3">
    <source>
        <dbReference type="Proteomes" id="UP000285875"/>
    </source>
</evidence>
<dbReference type="AlphaFoldDB" id="A0A3Q9UHY0"/>
<feature type="compositionally biased region" description="Basic and acidic residues" evidence="1">
    <location>
        <begin position="200"/>
        <end position="220"/>
    </location>
</feature>
<organism evidence="2 3">
    <name type="scientific">Acidipropionibacterium jensenii</name>
    <dbReference type="NCBI Taxonomy" id="1749"/>
    <lineage>
        <taxon>Bacteria</taxon>
        <taxon>Bacillati</taxon>
        <taxon>Actinomycetota</taxon>
        <taxon>Actinomycetes</taxon>
        <taxon>Propionibacteriales</taxon>
        <taxon>Propionibacteriaceae</taxon>
        <taxon>Acidipropionibacterium</taxon>
    </lineage>
</organism>